<dbReference type="HOGENOM" id="CLU_1442548_0_0_1"/>
<dbReference type="PANTHER" id="PTHR10725">
    <property type="entry name" value="THAP DOMAIN-CONTAINING PROTEIN 9"/>
    <property type="match status" value="1"/>
</dbReference>
<dbReference type="RefSeq" id="XP_009021630.1">
    <property type="nucleotide sequence ID" value="XM_009023382.1"/>
</dbReference>
<reference evidence="1 3" key="2">
    <citation type="journal article" date="2013" name="Nature">
        <title>Insights into bilaterian evolution from three spiralian genomes.</title>
        <authorList>
            <person name="Simakov O."/>
            <person name="Marletaz F."/>
            <person name="Cho S.J."/>
            <person name="Edsinger-Gonzales E."/>
            <person name="Havlak P."/>
            <person name="Hellsten U."/>
            <person name="Kuo D.H."/>
            <person name="Larsson T."/>
            <person name="Lv J."/>
            <person name="Arendt D."/>
            <person name="Savage R."/>
            <person name="Osoegawa K."/>
            <person name="de Jong P."/>
            <person name="Grimwood J."/>
            <person name="Chapman J.A."/>
            <person name="Shapiro H."/>
            <person name="Aerts A."/>
            <person name="Otillar R.P."/>
            <person name="Terry A.Y."/>
            <person name="Boore J.L."/>
            <person name="Grigoriev I.V."/>
            <person name="Lindberg D.R."/>
            <person name="Seaver E.C."/>
            <person name="Weisblat D.A."/>
            <person name="Putnam N.H."/>
            <person name="Rokhsar D.S."/>
        </authorList>
    </citation>
    <scope>NUCLEOTIDE SEQUENCE</scope>
</reference>
<dbReference type="KEGG" id="hro:HELRODRAFT_176030"/>
<gene>
    <name evidence="2" type="primary">20205669</name>
    <name evidence="1" type="ORF">HELRODRAFT_176030</name>
</gene>
<proteinExistence type="predicted"/>
<keyword evidence="3" id="KW-1185">Reference proteome</keyword>
<dbReference type="PANTHER" id="PTHR10725:SF74">
    <property type="entry name" value="ERAP1-LIKE C-TERMINAL DOMAIN-CONTAINING PROTEIN"/>
    <property type="match status" value="1"/>
</dbReference>
<evidence type="ECO:0000313" key="1">
    <source>
        <dbReference type="EMBL" id="ESO00196.1"/>
    </source>
</evidence>
<reference evidence="2" key="3">
    <citation type="submission" date="2015-06" db="UniProtKB">
        <authorList>
            <consortium name="EnsemblMetazoa"/>
        </authorList>
    </citation>
    <scope>IDENTIFICATION</scope>
</reference>
<accession>T1FA20</accession>
<sequence>MTQKFKNFSGICKPESKIFSPKLELDFLRDQSRIPTHCSKVSTEKKETSKALKVLNEGKEALKASTERKKTAKVLTVEIEALKVLIKGRNLEKAFKVLTEEKEALKVLTDEKDVLNVLMKKKEALVLKVLIEGKKRSSMNFENRWVLRSALNFASDGEIVREVASAREQDMEIYEKRKGHEQLYEQQS</sequence>
<organism evidence="2 3">
    <name type="scientific">Helobdella robusta</name>
    <name type="common">Californian leech</name>
    <dbReference type="NCBI Taxonomy" id="6412"/>
    <lineage>
        <taxon>Eukaryota</taxon>
        <taxon>Metazoa</taxon>
        <taxon>Spiralia</taxon>
        <taxon>Lophotrochozoa</taxon>
        <taxon>Annelida</taxon>
        <taxon>Clitellata</taxon>
        <taxon>Hirudinea</taxon>
        <taxon>Rhynchobdellida</taxon>
        <taxon>Glossiphoniidae</taxon>
        <taxon>Helobdella</taxon>
    </lineage>
</organism>
<evidence type="ECO:0000313" key="2">
    <source>
        <dbReference type="EnsemblMetazoa" id="HelroP176030"/>
    </source>
</evidence>
<name>T1FA20_HELRO</name>
<evidence type="ECO:0000313" key="3">
    <source>
        <dbReference type="Proteomes" id="UP000015101"/>
    </source>
</evidence>
<protein>
    <submittedName>
        <fullName evidence="1 2">Uncharacterized protein</fullName>
    </submittedName>
</protein>
<dbReference type="Proteomes" id="UP000015101">
    <property type="component" value="Unassembled WGS sequence"/>
</dbReference>
<dbReference type="EMBL" id="KB096983">
    <property type="protein sequence ID" value="ESO00196.1"/>
    <property type="molecule type" value="Genomic_DNA"/>
</dbReference>
<dbReference type="CTD" id="20205669"/>
<dbReference type="EnsemblMetazoa" id="HelroT176030">
    <property type="protein sequence ID" value="HelroP176030"/>
    <property type="gene ID" value="HelroG176030"/>
</dbReference>
<reference evidence="3" key="1">
    <citation type="submission" date="2012-12" db="EMBL/GenBank/DDBJ databases">
        <authorList>
            <person name="Hellsten U."/>
            <person name="Grimwood J."/>
            <person name="Chapman J.A."/>
            <person name="Shapiro H."/>
            <person name="Aerts A."/>
            <person name="Otillar R.P."/>
            <person name="Terry A.Y."/>
            <person name="Boore J.L."/>
            <person name="Simakov O."/>
            <person name="Marletaz F."/>
            <person name="Cho S.-J."/>
            <person name="Edsinger-Gonzales E."/>
            <person name="Havlak P."/>
            <person name="Kuo D.-H."/>
            <person name="Larsson T."/>
            <person name="Lv J."/>
            <person name="Arendt D."/>
            <person name="Savage R."/>
            <person name="Osoegawa K."/>
            <person name="de Jong P."/>
            <person name="Lindberg D.R."/>
            <person name="Seaver E.C."/>
            <person name="Weisblat D.A."/>
            <person name="Putnam N.H."/>
            <person name="Grigoriev I.V."/>
            <person name="Rokhsar D.S."/>
        </authorList>
    </citation>
    <scope>NUCLEOTIDE SEQUENCE</scope>
</reference>
<dbReference type="EMBL" id="AMQM01005521">
    <property type="status" value="NOT_ANNOTATED_CDS"/>
    <property type="molecule type" value="Genomic_DNA"/>
</dbReference>
<dbReference type="GeneID" id="20205669"/>
<dbReference type="AlphaFoldDB" id="T1FA20"/>
<dbReference type="InParanoid" id="T1FA20"/>